<name>A0A6J5KP24_9CAUD</name>
<organism evidence="1">
    <name type="scientific">uncultured Caudovirales phage</name>
    <dbReference type="NCBI Taxonomy" id="2100421"/>
    <lineage>
        <taxon>Viruses</taxon>
        <taxon>Duplodnaviria</taxon>
        <taxon>Heunggongvirae</taxon>
        <taxon>Uroviricota</taxon>
        <taxon>Caudoviricetes</taxon>
        <taxon>Peduoviridae</taxon>
        <taxon>Maltschvirus</taxon>
        <taxon>Maltschvirus maltsch</taxon>
    </lineage>
</organism>
<evidence type="ECO:0000313" key="1">
    <source>
        <dbReference type="EMBL" id="CAB4122912.1"/>
    </source>
</evidence>
<sequence length="64" mass="7749">MEKKHDICQRKFDGKWNVWSQIDDPEADLDYYRKSGLPIPQRWVTIYVGFTEDECKRASRRSRV</sequence>
<reference evidence="1" key="1">
    <citation type="submission" date="2020-04" db="EMBL/GenBank/DDBJ databases">
        <authorList>
            <person name="Chiriac C."/>
            <person name="Salcher M."/>
            <person name="Ghai R."/>
            <person name="Kavagutti S V."/>
        </authorList>
    </citation>
    <scope>NUCLEOTIDE SEQUENCE</scope>
</reference>
<gene>
    <name evidence="1" type="ORF">UFOVP29_97</name>
</gene>
<dbReference type="EMBL" id="LR796167">
    <property type="protein sequence ID" value="CAB4122912.1"/>
    <property type="molecule type" value="Genomic_DNA"/>
</dbReference>
<accession>A0A6J5KP24</accession>
<proteinExistence type="predicted"/>
<protein>
    <submittedName>
        <fullName evidence="1">Uncharacterized protein</fullName>
    </submittedName>
</protein>